<evidence type="ECO:0000313" key="2">
    <source>
        <dbReference type="Proteomes" id="UP000323257"/>
    </source>
</evidence>
<accession>A0A5S5CHL0</accession>
<gene>
    <name evidence="1" type="ORF">BCM02_101368</name>
</gene>
<protein>
    <submittedName>
        <fullName evidence="1">Uncharacterized protein</fullName>
    </submittedName>
</protein>
<keyword evidence="2" id="KW-1185">Reference proteome</keyword>
<sequence length="61" mass="7058">MVLTMNAKVQRETEQAIMRQLEKLRNTPVSRHGAPYDWTGYEVAMEGLPSTRRRWPAEGRG</sequence>
<organism evidence="1 2">
    <name type="scientific">Paenibacillus methanolicus</name>
    <dbReference type="NCBI Taxonomy" id="582686"/>
    <lineage>
        <taxon>Bacteria</taxon>
        <taxon>Bacillati</taxon>
        <taxon>Bacillota</taxon>
        <taxon>Bacilli</taxon>
        <taxon>Bacillales</taxon>
        <taxon>Paenibacillaceae</taxon>
        <taxon>Paenibacillus</taxon>
    </lineage>
</organism>
<evidence type="ECO:0000313" key="1">
    <source>
        <dbReference type="EMBL" id="TYP79250.1"/>
    </source>
</evidence>
<dbReference type="RefSeq" id="WP_148927335.1">
    <property type="nucleotide sequence ID" value="NZ_VNHS01000001.1"/>
</dbReference>
<reference evidence="1 2" key="1">
    <citation type="submission" date="2019-07" db="EMBL/GenBank/DDBJ databases">
        <title>Genomic Encyclopedia of Type Strains, Phase III (KMG-III): the genomes of soil and plant-associated and newly described type strains.</title>
        <authorList>
            <person name="Whitman W."/>
        </authorList>
    </citation>
    <scope>NUCLEOTIDE SEQUENCE [LARGE SCALE GENOMIC DNA]</scope>
    <source>
        <strain evidence="1 2">BL24</strain>
    </source>
</reference>
<comment type="caution">
    <text evidence="1">The sequence shown here is derived from an EMBL/GenBank/DDBJ whole genome shotgun (WGS) entry which is preliminary data.</text>
</comment>
<proteinExistence type="predicted"/>
<dbReference type="Proteomes" id="UP000323257">
    <property type="component" value="Unassembled WGS sequence"/>
</dbReference>
<name>A0A5S5CHL0_9BACL</name>
<dbReference type="EMBL" id="VNHS01000001">
    <property type="protein sequence ID" value="TYP79250.1"/>
    <property type="molecule type" value="Genomic_DNA"/>
</dbReference>
<dbReference type="AlphaFoldDB" id="A0A5S5CHL0"/>